<evidence type="ECO:0000256" key="2">
    <source>
        <dbReference type="ARBA" id="ARBA00023242"/>
    </source>
</evidence>
<keyword evidence="2" id="KW-0539">Nucleus</keyword>
<accession>A0A8H4RRM6</accession>
<gene>
    <name evidence="5" type="ORF">G7Y89_g4411</name>
</gene>
<dbReference type="AlphaFoldDB" id="A0A8H4RRM6"/>
<dbReference type="OrthoDB" id="39175at2759"/>
<dbReference type="PROSITE" id="PS50048">
    <property type="entry name" value="ZN2_CY6_FUNGAL_2"/>
    <property type="match status" value="1"/>
</dbReference>
<dbReference type="CDD" id="cd12148">
    <property type="entry name" value="fungal_TF_MHR"/>
    <property type="match status" value="1"/>
</dbReference>
<dbReference type="InterPro" id="IPR001138">
    <property type="entry name" value="Zn2Cys6_DnaBD"/>
</dbReference>
<evidence type="ECO:0000313" key="5">
    <source>
        <dbReference type="EMBL" id="KAF4633699.1"/>
    </source>
</evidence>
<comment type="caution">
    <text evidence="5">The sequence shown here is derived from an EMBL/GenBank/DDBJ whole genome shotgun (WGS) entry which is preliminary data.</text>
</comment>
<reference evidence="5 6" key="1">
    <citation type="submission" date="2020-03" db="EMBL/GenBank/DDBJ databases">
        <title>Draft Genome Sequence of Cudoniella acicularis.</title>
        <authorList>
            <person name="Buettner E."/>
            <person name="Kellner H."/>
        </authorList>
    </citation>
    <scope>NUCLEOTIDE SEQUENCE [LARGE SCALE GENOMIC DNA]</scope>
    <source>
        <strain evidence="5 6">DSM 108380</strain>
    </source>
</reference>
<feature type="region of interest" description="Disordered" evidence="3">
    <location>
        <begin position="85"/>
        <end position="149"/>
    </location>
</feature>
<feature type="domain" description="Zn(2)-C6 fungal-type" evidence="4">
    <location>
        <begin position="23"/>
        <end position="52"/>
    </location>
</feature>
<evidence type="ECO:0000256" key="3">
    <source>
        <dbReference type="SAM" id="MobiDB-lite"/>
    </source>
</evidence>
<dbReference type="InterPro" id="IPR050987">
    <property type="entry name" value="AtrR-like"/>
</dbReference>
<feature type="compositionally biased region" description="Basic and acidic residues" evidence="3">
    <location>
        <begin position="123"/>
        <end position="133"/>
    </location>
</feature>
<dbReference type="InterPro" id="IPR007219">
    <property type="entry name" value="XnlR_reg_dom"/>
</dbReference>
<dbReference type="SMART" id="SM00906">
    <property type="entry name" value="Fungal_trans"/>
    <property type="match status" value="1"/>
</dbReference>
<dbReference type="PROSITE" id="PS00463">
    <property type="entry name" value="ZN2_CY6_FUNGAL_1"/>
    <property type="match status" value="1"/>
</dbReference>
<keyword evidence="1" id="KW-0479">Metal-binding</keyword>
<evidence type="ECO:0000259" key="4">
    <source>
        <dbReference type="PROSITE" id="PS50048"/>
    </source>
</evidence>
<dbReference type="CDD" id="cd00067">
    <property type="entry name" value="GAL4"/>
    <property type="match status" value="1"/>
</dbReference>
<dbReference type="GO" id="GO:0008270">
    <property type="term" value="F:zinc ion binding"/>
    <property type="evidence" value="ECO:0007669"/>
    <property type="project" value="InterPro"/>
</dbReference>
<dbReference type="InterPro" id="IPR036864">
    <property type="entry name" value="Zn2-C6_fun-type_DNA-bd_sf"/>
</dbReference>
<dbReference type="GO" id="GO:0006351">
    <property type="term" value="P:DNA-templated transcription"/>
    <property type="evidence" value="ECO:0007669"/>
    <property type="project" value="InterPro"/>
</dbReference>
<dbReference type="SUPFAM" id="SSF57701">
    <property type="entry name" value="Zn2/Cys6 DNA-binding domain"/>
    <property type="match status" value="1"/>
</dbReference>
<dbReference type="Pfam" id="PF00172">
    <property type="entry name" value="Zn_clus"/>
    <property type="match status" value="1"/>
</dbReference>
<dbReference type="SMART" id="SM00066">
    <property type="entry name" value="GAL4"/>
    <property type="match status" value="1"/>
</dbReference>
<sequence length="688" mass="77353">MDSASQGRPSGTQKPGKIRRAVACNHCRAKKIRCNGNIPCANCLDRAEECIVTARRRPRIQGSGSQIDHSADLSRRVRQIESLLRTSTESSRWQRGAESVLTPLSTAPSPRLTHYTSSSPQYEDQHSNQRTDSEPTDQVLKAHQSEHGSTVSQPLILIHQQPGHQTITPQRESNPSPNNFDVQDIEEEDSSVRILSIMANQYPVLDNRGESNWNTAYFEETPEAAFGIVQRPWFESRLRAHFSGMIPDDKANYALRNVLWACGCRIVLSRTASFREAAQASWALFENALSVHTEILFLRASMVGVQALILMAYHGEGVGKESLQYMLCSNAMRLACSKGLHRQPARSWNISSHEVKHRNWIFWSIYCLEKQICSRSGRPSVMDEDEISCQVPQSALSGRPGDTIYCHILIEIMRLCSAAQKRLSSARALRQTPDQLIETACSLNKELDELKRSTLHNFCLDGPLEVSPLPKGITLRQAQSLQYHYFSLVLDINTPLTYPWSGIRSYAKQNMVAFAQIEASRNAVAQASRSAIVATRQIRVDASCSALIALYTPAYSLINLFLHILQDETMSSTQSDLVLLDIALGYFSNLEFATDLELSLPFVRELCHYARLAVDQMKKSKQQAVDEMKNRTEDPTSVPNNQMTDLIDFDNVATLPPNEDELYGWLTDENLEAWSTLLPFTETNDIVF</sequence>
<proteinExistence type="predicted"/>
<protein>
    <recommendedName>
        <fullName evidence="4">Zn(2)-C6 fungal-type domain-containing protein</fullName>
    </recommendedName>
</protein>
<name>A0A8H4RRM6_9HELO</name>
<dbReference type="PANTHER" id="PTHR46910:SF25">
    <property type="entry name" value="ABC-TRANSPORTER-REGULATING TRANSCRIPTION FACTOR"/>
    <property type="match status" value="1"/>
</dbReference>
<dbReference type="Gene3D" id="4.10.240.10">
    <property type="entry name" value="Zn(2)-C6 fungal-type DNA-binding domain"/>
    <property type="match status" value="1"/>
</dbReference>
<evidence type="ECO:0000256" key="1">
    <source>
        <dbReference type="ARBA" id="ARBA00022723"/>
    </source>
</evidence>
<dbReference type="PANTHER" id="PTHR46910">
    <property type="entry name" value="TRANSCRIPTION FACTOR PDR1"/>
    <property type="match status" value="1"/>
</dbReference>
<dbReference type="Pfam" id="PF04082">
    <property type="entry name" value="Fungal_trans"/>
    <property type="match status" value="1"/>
</dbReference>
<keyword evidence="6" id="KW-1185">Reference proteome</keyword>
<evidence type="ECO:0000313" key="6">
    <source>
        <dbReference type="Proteomes" id="UP000566819"/>
    </source>
</evidence>
<dbReference type="EMBL" id="JAAMPI010000239">
    <property type="protein sequence ID" value="KAF4633699.1"/>
    <property type="molecule type" value="Genomic_DNA"/>
</dbReference>
<dbReference type="Proteomes" id="UP000566819">
    <property type="component" value="Unassembled WGS sequence"/>
</dbReference>
<organism evidence="5 6">
    <name type="scientific">Cudoniella acicularis</name>
    <dbReference type="NCBI Taxonomy" id="354080"/>
    <lineage>
        <taxon>Eukaryota</taxon>
        <taxon>Fungi</taxon>
        <taxon>Dikarya</taxon>
        <taxon>Ascomycota</taxon>
        <taxon>Pezizomycotina</taxon>
        <taxon>Leotiomycetes</taxon>
        <taxon>Helotiales</taxon>
        <taxon>Tricladiaceae</taxon>
        <taxon>Cudoniella</taxon>
    </lineage>
</organism>
<feature type="compositionally biased region" description="Polar residues" evidence="3">
    <location>
        <begin position="102"/>
        <end position="122"/>
    </location>
</feature>
<dbReference type="GO" id="GO:0003677">
    <property type="term" value="F:DNA binding"/>
    <property type="evidence" value="ECO:0007669"/>
    <property type="project" value="InterPro"/>
</dbReference>
<dbReference type="GO" id="GO:0000981">
    <property type="term" value="F:DNA-binding transcription factor activity, RNA polymerase II-specific"/>
    <property type="evidence" value="ECO:0007669"/>
    <property type="project" value="InterPro"/>
</dbReference>